<dbReference type="EMBL" id="VTPC01091080">
    <property type="protein sequence ID" value="KAF2879750.1"/>
    <property type="molecule type" value="Genomic_DNA"/>
</dbReference>
<gene>
    <name evidence="2" type="ORF">ILUMI_26422</name>
</gene>
<protein>
    <submittedName>
        <fullName evidence="2">Uncharacterized protein</fullName>
    </submittedName>
</protein>
<dbReference type="OrthoDB" id="10544160at2759"/>
<proteinExistence type="predicted"/>
<comment type="caution">
    <text evidence="2">The sequence shown here is derived from an EMBL/GenBank/DDBJ whole genome shotgun (WGS) entry which is preliminary data.</text>
</comment>
<keyword evidence="3" id="KW-1185">Reference proteome</keyword>
<dbReference type="AlphaFoldDB" id="A0A8K0FVX8"/>
<dbReference type="Proteomes" id="UP000801492">
    <property type="component" value="Unassembled WGS sequence"/>
</dbReference>
<name>A0A8K0FVX8_IGNLU</name>
<organism evidence="2 3">
    <name type="scientific">Ignelater luminosus</name>
    <name type="common">Cucubano</name>
    <name type="synonym">Pyrophorus luminosus</name>
    <dbReference type="NCBI Taxonomy" id="2038154"/>
    <lineage>
        <taxon>Eukaryota</taxon>
        <taxon>Metazoa</taxon>
        <taxon>Ecdysozoa</taxon>
        <taxon>Arthropoda</taxon>
        <taxon>Hexapoda</taxon>
        <taxon>Insecta</taxon>
        <taxon>Pterygota</taxon>
        <taxon>Neoptera</taxon>
        <taxon>Endopterygota</taxon>
        <taxon>Coleoptera</taxon>
        <taxon>Polyphaga</taxon>
        <taxon>Elateriformia</taxon>
        <taxon>Elateroidea</taxon>
        <taxon>Elateridae</taxon>
        <taxon>Agrypninae</taxon>
        <taxon>Pyrophorini</taxon>
        <taxon>Ignelater</taxon>
    </lineage>
</organism>
<evidence type="ECO:0000256" key="1">
    <source>
        <dbReference type="SAM" id="MobiDB-lite"/>
    </source>
</evidence>
<sequence>MPTINFQFLAGLDETQGVNNQFWLQRGRSLPRQDLIQDIQLVQLNTQVSTSNASLIGIDSNNPEFVEHFEPKIIQTMSNVEDNAFALENDVTYPANNNDMLFEPINFSTPNDNMLADGYFPLEIKKNQEQVAESSTREQQIEEVDVSYDDSVKDPDFDSGDAKTEKTSDDEITKDPEKKTKNEQK</sequence>
<feature type="region of interest" description="Disordered" evidence="1">
    <location>
        <begin position="130"/>
        <end position="185"/>
    </location>
</feature>
<evidence type="ECO:0000313" key="2">
    <source>
        <dbReference type="EMBL" id="KAF2879750.1"/>
    </source>
</evidence>
<feature type="compositionally biased region" description="Basic and acidic residues" evidence="1">
    <location>
        <begin position="150"/>
        <end position="185"/>
    </location>
</feature>
<evidence type="ECO:0000313" key="3">
    <source>
        <dbReference type="Proteomes" id="UP000801492"/>
    </source>
</evidence>
<reference evidence="2" key="1">
    <citation type="submission" date="2019-08" db="EMBL/GenBank/DDBJ databases">
        <title>The genome of the North American firefly Photinus pyralis.</title>
        <authorList>
            <consortium name="Photinus pyralis genome working group"/>
            <person name="Fallon T.R."/>
            <person name="Sander Lower S.E."/>
            <person name="Weng J.-K."/>
        </authorList>
    </citation>
    <scope>NUCLEOTIDE SEQUENCE</scope>
    <source>
        <strain evidence="2">TRF0915ILg1</strain>
        <tissue evidence="2">Whole body</tissue>
    </source>
</reference>
<accession>A0A8K0FVX8</accession>